<keyword evidence="3" id="KW-0560">Oxidoreductase</keyword>
<evidence type="ECO:0000313" key="7">
    <source>
        <dbReference type="Proteomes" id="UP001549749"/>
    </source>
</evidence>
<dbReference type="EMBL" id="JBEXAC010000002">
    <property type="protein sequence ID" value="MET6999146.1"/>
    <property type="molecule type" value="Genomic_DNA"/>
</dbReference>
<evidence type="ECO:0000256" key="2">
    <source>
        <dbReference type="ARBA" id="ARBA00003906"/>
    </source>
</evidence>
<dbReference type="RefSeq" id="WP_354661714.1">
    <property type="nucleotide sequence ID" value="NZ_JBEXAC010000002.1"/>
</dbReference>
<keyword evidence="7" id="KW-1185">Reference proteome</keyword>
<evidence type="ECO:0000313" key="6">
    <source>
        <dbReference type="EMBL" id="MET6999146.1"/>
    </source>
</evidence>
<proteinExistence type="predicted"/>
<comment type="caution">
    <text evidence="6">The sequence shown here is derived from an EMBL/GenBank/DDBJ whole genome shotgun (WGS) entry which is preliminary data.</text>
</comment>
<evidence type="ECO:0000256" key="3">
    <source>
        <dbReference type="ARBA" id="ARBA00023002"/>
    </source>
</evidence>
<feature type="domain" description="Transketolase-like pyrimidine-binding" evidence="5">
    <location>
        <begin position="372"/>
        <end position="545"/>
    </location>
</feature>
<dbReference type="InterPro" id="IPR029061">
    <property type="entry name" value="THDP-binding"/>
</dbReference>
<dbReference type="Gene3D" id="3.40.50.970">
    <property type="match status" value="2"/>
</dbReference>
<sequence length="689" mass="75410">MYFNRDQISDEQLIAFYKVLVYPRLVEEKMLLLLRQGKVSKWFSGIGQEAIAIGATLALEADEWILPLHRNLGVFTARQMPLTQLFRQWQGSQQGFSKGRERSFHFGSRAHHICGMISHLGPQLAIADGIALAHQLKQEKKVTLAFTGEGGTSEGEFHEALNVAAVWDLPVIFLIENNGYGLSTPVSEQYRCNRLVDRAIGYGMKGMHIDGNNLLEVYHAVKEAATYARQENKPVLIEAMTFRMRGHEEASGTKYVPPALLEEWAKKDPVSNYEDFLMHLGLLSGEDLTHIKQEIKSQIETNIAAGLSDGPILGNTAAELADVYAEDSSTLNKGTNSPNSSIANADNAIANIARTNSACTPDNNPGGPATEKRLIDAIADGLRQSMEIHPNLILMGQDIAEYGGAFKITDGFVAQFGKQRVRNTPLCESAIIGTALGLSLSGFKSMVEMQFADFVSCGFNQIINNLAKIHYRWGQAADVVIRMPAGGGVGAGPFHSQTNEAWFTHTPGLKVVYPSSPDDAKGLLAAAITDPNPVLYFEHKALYRSISGLVPDDYYLTPIGKAKLVQEGSDLSIITYGAGVHWALEYAQQHPQLSLSILDLRTLLPLDYEAIKAVVAQTGKVLVLHEATLTGGFGGEISAWIAEHCFHLLDAPVMRCGSLDTPIPFAMELEKNFLAKSRLDQCIRELAAY</sequence>
<keyword evidence="4" id="KW-0786">Thiamine pyrophosphate</keyword>
<comment type="function">
    <text evidence="2">E1 component of the 2-oxoglutarate dehydrogenase (OGDH) complex which catalyzes the decarboxylation of 2-oxoglutarate, the first step in the conversion of 2-oxoglutarate to succinyl-CoA and CO(2).</text>
</comment>
<reference evidence="6 7" key="1">
    <citation type="submission" date="2024-06" db="EMBL/GenBank/DDBJ databases">
        <title>Chitinophaga defluvii sp. nov., isolated from municipal sewage.</title>
        <authorList>
            <person name="Zhang L."/>
        </authorList>
    </citation>
    <scope>NUCLEOTIDE SEQUENCE [LARGE SCALE GENOMIC DNA]</scope>
    <source>
        <strain evidence="6 7">H8</strain>
    </source>
</reference>
<dbReference type="CDD" id="cd02000">
    <property type="entry name" value="TPP_E1_PDC_ADC_BCADC"/>
    <property type="match status" value="1"/>
</dbReference>
<comment type="cofactor">
    <cofactor evidence="1">
        <name>thiamine diphosphate</name>
        <dbReference type="ChEBI" id="CHEBI:58937"/>
    </cofactor>
</comment>
<dbReference type="SUPFAM" id="SSF52922">
    <property type="entry name" value="TK C-terminal domain-like"/>
    <property type="match status" value="1"/>
</dbReference>
<dbReference type="InterPro" id="IPR009014">
    <property type="entry name" value="Transketo_C/PFOR_II"/>
</dbReference>
<dbReference type="Pfam" id="PF02780">
    <property type="entry name" value="Transketolase_C"/>
    <property type="match status" value="1"/>
</dbReference>
<dbReference type="SMART" id="SM00861">
    <property type="entry name" value="Transket_pyr"/>
    <property type="match status" value="1"/>
</dbReference>
<protein>
    <submittedName>
        <fullName evidence="6">Thiamine pyrophosphate-dependent enzyme</fullName>
    </submittedName>
</protein>
<dbReference type="InterPro" id="IPR001017">
    <property type="entry name" value="DH_E1"/>
</dbReference>
<dbReference type="CDD" id="cd07036">
    <property type="entry name" value="TPP_PYR_E1-PDHc-beta_like"/>
    <property type="match status" value="1"/>
</dbReference>
<dbReference type="InterPro" id="IPR033248">
    <property type="entry name" value="Transketolase_C"/>
</dbReference>
<accession>A0ABV2T828</accession>
<evidence type="ECO:0000256" key="1">
    <source>
        <dbReference type="ARBA" id="ARBA00001964"/>
    </source>
</evidence>
<dbReference type="Pfam" id="PF02779">
    <property type="entry name" value="Transket_pyr"/>
    <property type="match status" value="1"/>
</dbReference>
<organism evidence="6 7">
    <name type="scientific">Chitinophaga defluvii</name>
    <dbReference type="NCBI Taxonomy" id="3163343"/>
    <lineage>
        <taxon>Bacteria</taxon>
        <taxon>Pseudomonadati</taxon>
        <taxon>Bacteroidota</taxon>
        <taxon>Chitinophagia</taxon>
        <taxon>Chitinophagales</taxon>
        <taxon>Chitinophagaceae</taxon>
        <taxon>Chitinophaga</taxon>
    </lineage>
</organism>
<dbReference type="SUPFAM" id="SSF52518">
    <property type="entry name" value="Thiamin diphosphate-binding fold (THDP-binding)"/>
    <property type="match status" value="2"/>
</dbReference>
<dbReference type="PANTHER" id="PTHR43257">
    <property type="entry name" value="PYRUVATE DEHYDROGENASE E1 COMPONENT BETA SUBUNIT"/>
    <property type="match status" value="1"/>
</dbReference>
<evidence type="ECO:0000259" key="5">
    <source>
        <dbReference type="SMART" id="SM00861"/>
    </source>
</evidence>
<evidence type="ECO:0000256" key="4">
    <source>
        <dbReference type="ARBA" id="ARBA00023052"/>
    </source>
</evidence>
<name>A0ABV2T828_9BACT</name>
<gene>
    <name evidence="6" type="ORF">ABR189_17290</name>
</gene>
<dbReference type="InterPro" id="IPR005475">
    <property type="entry name" value="Transketolase-like_Pyr-bd"/>
</dbReference>
<dbReference type="Proteomes" id="UP001549749">
    <property type="component" value="Unassembled WGS sequence"/>
</dbReference>
<dbReference type="Gene3D" id="3.40.50.920">
    <property type="match status" value="1"/>
</dbReference>
<dbReference type="Pfam" id="PF00676">
    <property type="entry name" value="E1_dh"/>
    <property type="match status" value="1"/>
</dbReference>
<dbReference type="PANTHER" id="PTHR43257:SF2">
    <property type="entry name" value="PYRUVATE DEHYDROGENASE E1 COMPONENT SUBUNIT BETA"/>
    <property type="match status" value="1"/>
</dbReference>